<comment type="caution">
    <text evidence="2">The sequence shown here is derived from an EMBL/GenBank/DDBJ whole genome shotgun (WGS) entry which is preliminary data.</text>
</comment>
<protein>
    <submittedName>
        <fullName evidence="2">PAS domain-containing protein</fullName>
    </submittedName>
</protein>
<gene>
    <name evidence="2" type="ORF">FHP24_01375</name>
</gene>
<name>A0A5C4XNH4_9HYPH</name>
<dbReference type="OrthoDB" id="7905807at2"/>
<evidence type="ECO:0000259" key="1">
    <source>
        <dbReference type="Pfam" id="PF08447"/>
    </source>
</evidence>
<accession>A0A5C4XNH4</accession>
<dbReference type="AlphaFoldDB" id="A0A5C4XNH4"/>
<sequence length="184" mass="20402">MPRVPSACSVVPHREAYVRNVQSQASGTGTNTDSLGFYSWNVPENLVFGDDNFAAFFGFNIPTLRQGLPIEAILERIDVDDRLRIAQAIHTAIVQGGLYQETYRILQPEEDALTVLASGRCFRDETGTPACWVGMIVADPLEQLEHQSALTFHCRAALEIAEQSGQRTVAGQLRTVLQVIQRWS</sequence>
<dbReference type="InterPro" id="IPR035965">
    <property type="entry name" value="PAS-like_dom_sf"/>
</dbReference>
<evidence type="ECO:0000313" key="2">
    <source>
        <dbReference type="EMBL" id="TNM64982.1"/>
    </source>
</evidence>
<proteinExistence type="predicted"/>
<dbReference type="SUPFAM" id="SSF55785">
    <property type="entry name" value="PYP-like sensor domain (PAS domain)"/>
    <property type="match status" value="1"/>
</dbReference>
<dbReference type="InterPro" id="IPR013655">
    <property type="entry name" value="PAS_fold_3"/>
</dbReference>
<reference evidence="2 3" key="1">
    <citation type="submission" date="2019-06" db="EMBL/GenBank/DDBJ databases">
        <title>The draft genome of Rhizobium smilacinae PTYR-5.</title>
        <authorList>
            <person name="Liu L."/>
            <person name="Li L."/>
            <person name="Zhang X."/>
        </authorList>
    </citation>
    <scope>NUCLEOTIDE SEQUENCE [LARGE SCALE GENOMIC DNA]</scope>
    <source>
        <strain evidence="2 3">PTYR-5</strain>
    </source>
</reference>
<dbReference type="EMBL" id="VDMN01000001">
    <property type="protein sequence ID" value="TNM64982.1"/>
    <property type="molecule type" value="Genomic_DNA"/>
</dbReference>
<evidence type="ECO:0000313" key="3">
    <source>
        <dbReference type="Proteomes" id="UP000311605"/>
    </source>
</evidence>
<keyword evidence="3" id="KW-1185">Reference proteome</keyword>
<dbReference type="Pfam" id="PF08447">
    <property type="entry name" value="PAS_3"/>
    <property type="match status" value="1"/>
</dbReference>
<feature type="domain" description="PAS fold-3" evidence="1">
    <location>
        <begin position="47"/>
        <end position="135"/>
    </location>
</feature>
<organism evidence="2 3">
    <name type="scientific">Aliirhizobium smilacinae</name>
    <dbReference type="NCBI Taxonomy" id="1395944"/>
    <lineage>
        <taxon>Bacteria</taxon>
        <taxon>Pseudomonadati</taxon>
        <taxon>Pseudomonadota</taxon>
        <taxon>Alphaproteobacteria</taxon>
        <taxon>Hyphomicrobiales</taxon>
        <taxon>Rhizobiaceae</taxon>
        <taxon>Aliirhizobium</taxon>
    </lineage>
</organism>
<dbReference type="Gene3D" id="3.30.450.20">
    <property type="entry name" value="PAS domain"/>
    <property type="match status" value="1"/>
</dbReference>
<dbReference type="Proteomes" id="UP000311605">
    <property type="component" value="Unassembled WGS sequence"/>
</dbReference>